<dbReference type="EMBL" id="SWDB01000010">
    <property type="protein sequence ID" value="TKB46041.1"/>
    <property type="molecule type" value="Genomic_DNA"/>
</dbReference>
<sequence>MNTLMKSVLLASGLSLATVAQANVGIDQEVCNYIKEDNKSQLNKTLKSKRLSVDSVYKFTECEGMDIFAYANKMNATETLEYLNKKASKRLKRTM</sequence>
<accession>A0A4U1B687</accession>
<dbReference type="InterPro" id="IPR022193">
    <property type="entry name" value="DUF3718"/>
</dbReference>
<feature type="chain" id="PRO_5020182631" evidence="1">
    <location>
        <begin position="23"/>
        <end position="95"/>
    </location>
</feature>
<comment type="caution">
    <text evidence="2">The sequence shown here is derived from an EMBL/GenBank/DDBJ whole genome shotgun (WGS) entry which is preliminary data.</text>
</comment>
<keyword evidence="3" id="KW-1185">Reference proteome</keyword>
<name>A0A4U1B687_9GAMM</name>
<evidence type="ECO:0000313" key="2">
    <source>
        <dbReference type="EMBL" id="TKB46041.1"/>
    </source>
</evidence>
<protein>
    <submittedName>
        <fullName evidence="2">DUF3718 domain-containing protein</fullName>
    </submittedName>
</protein>
<evidence type="ECO:0000313" key="3">
    <source>
        <dbReference type="Proteomes" id="UP000307999"/>
    </source>
</evidence>
<dbReference type="OrthoDB" id="6197363at2"/>
<dbReference type="RefSeq" id="WP_136735049.1">
    <property type="nucleotide sequence ID" value="NZ_SWDB01000010.1"/>
</dbReference>
<dbReference type="Pfam" id="PF12514">
    <property type="entry name" value="DUF3718"/>
    <property type="match status" value="1"/>
</dbReference>
<dbReference type="Proteomes" id="UP000307999">
    <property type="component" value="Unassembled WGS sequence"/>
</dbReference>
<proteinExistence type="predicted"/>
<reference evidence="2 3" key="1">
    <citation type="submission" date="2019-04" db="EMBL/GenBank/DDBJ databases">
        <title>Thalassotalea guangxiensis sp. nov., isolated from sediment of the coastal wetland.</title>
        <authorList>
            <person name="Zheng S."/>
            <person name="Zhang D."/>
        </authorList>
    </citation>
    <scope>NUCLEOTIDE SEQUENCE [LARGE SCALE GENOMIC DNA]</scope>
    <source>
        <strain evidence="2 3">ZS-4</strain>
    </source>
</reference>
<dbReference type="AlphaFoldDB" id="A0A4U1B687"/>
<gene>
    <name evidence="2" type="ORF">E8M12_05280</name>
</gene>
<feature type="signal peptide" evidence="1">
    <location>
        <begin position="1"/>
        <end position="22"/>
    </location>
</feature>
<keyword evidence="1" id="KW-0732">Signal</keyword>
<evidence type="ECO:0000256" key="1">
    <source>
        <dbReference type="SAM" id="SignalP"/>
    </source>
</evidence>
<organism evidence="2 3">
    <name type="scientific">Thalassotalea mangrovi</name>
    <dbReference type="NCBI Taxonomy" id="2572245"/>
    <lineage>
        <taxon>Bacteria</taxon>
        <taxon>Pseudomonadati</taxon>
        <taxon>Pseudomonadota</taxon>
        <taxon>Gammaproteobacteria</taxon>
        <taxon>Alteromonadales</taxon>
        <taxon>Colwelliaceae</taxon>
        <taxon>Thalassotalea</taxon>
    </lineage>
</organism>